<proteinExistence type="predicted"/>
<evidence type="ECO:0000256" key="1">
    <source>
        <dbReference type="SAM" id="Phobius"/>
    </source>
</evidence>
<reference evidence="2 3" key="1">
    <citation type="submission" date="2018-11" db="EMBL/GenBank/DDBJ databases">
        <authorList>
            <consortium name="Pathogen Informatics"/>
        </authorList>
    </citation>
    <scope>NUCLEOTIDE SEQUENCE [LARGE SCALE GENOMIC DNA]</scope>
</reference>
<evidence type="ECO:0000313" key="3">
    <source>
        <dbReference type="Proteomes" id="UP000271889"/>
    </source>
</evidence>
<feature type="transmembrane region" description="Helical" evidence="1">
    <location>
        <begin position="22"/>
        <end position="42"/>
    </location>
</feature>
<dbReference type="PANTHER" id="PTHR10796:SF96">
    <property type="entry name" value="PATCHED-RELATED PROTEIN 9"/>
    <property type="match status" value="1"/>
</dbReference>
<dbReference type="Proteomes" id="UP000271889">
    <property type="component" value="Unassembled WGS sequence"/>
</dbReference>
<dbReference type="GO" id="GO:0005886">
    <property type="term" value="C:plasma membrane"/>
    <property type="evidence" value="ECO:0007669"/>
    <property type="project" value="TreeGrafter"/>
</dbReference>
<protein>
    <submittedName>
        <fullName evidence="2">Uncharacterized protein</fullName>
    </submittedName>
</protein>
<evidence type="ECO:0000313" key="2">
    <source>
        <dbReference type="EMBL" id="VDN21035.1"/>
    </source>
</evidence>
<accession>A0A3P7LV92</accession>
<keyword evidence="1" id="KW-1133">Transmembrane helix</keyword>
<keyword evidence="3" id="KW-1185">Reference proteome</keyword>
<dbReference type="GO" id="GO:0030659">
    <property type="term" value="C:cytoplasmic vesicle membrane"/>
    <property type="evidence" value="ECO:0007669"/>
    <property type="project" value="TreeGrafter"/>
</dbReference>
<dbReference type="OrthoDB" id="5860694at2759"/>
<dbReference type="InterPro" id="IPR051697">
    <property type="entry name" value="Patched_domain-protein"/>
</dbReference>
<dbReference type="GO" id="GO:0006897">
    <property type="term" value="P:endocytosis"/>
    <property type="evidence" value="ECO:0007669"/>
    <property type="project" value="TreeGrafter"/>
</dbReference>
<dbReference type="GO" id="GO:0018996">
    <property type="term" value="P:molting cycle, collagen and cuticulin-based cuticle"/>
    <property type="evidence" value="ECO:0007669"/>
    <property type="project" value="TreeGrafter"/>
</dbReference>
<sequence>MNNFQVIVSQFFEWETSVVARWPLPFLVLPPLLTVFLVVAAASDFKLNTTNETLQVFLPDNMESISDFKKLISLFPPRDAQRDTYSVFGSKFASILFEDNGGNAVSPQAIEELAKLHRSIVKLKVGRVKEKNCCRSPVSH</sequence>
<keyword evidence="1" id="KW-0812">Transmembrane</keyword>
<organism evidence="2 3">
    <name type="scientific">Cylicostephanus goldi</name>
    <name type="common">Nematode worm</name>
    <dbReference type="NCBI Taxonomy" id="71465"/>
    <lineage>
        <taxon>Eukaryota</taxon>
        <taxon>Metazoa</taxon>
        <taxon>Ecdysozoa</taxon>
        <taxon>Nematoda</taxon>
        <taxon>Chromadorea</taxon>
        <taxon>Rhabditida</taxon>
        <taxon>Rhabditina</taxon>
        <taxon>Rhabditomorpha</taxon>
        <taxon>Strongyloidea</taxon>
        <taxon>Strongylidae</taxon>
        <taxon>Cylicostephanus</taxon>
    </lineage>
</organism>
<dbReference type="PANTHER" id="PTHR10796">
    <property type="entry name" value="PATCHED-RELATED"/>
    <property type="match status" value="1"/>
</dbReference>
<dbReference type="EMBL" id="UYRV01105369">
    <property type="protein sequence ID" value="VDN21035.1"/>
    <property type="molecule type" value="Genomic_DNA"/>
</dbReference>
<gene>
    <name evidence="2" type="ORF">CGOC_LOCUS8933</name>
</gene>
<keyword evidence="1" id="KW-0472">Membrane</keyword>
<name>A0A3P7LV92_CYLGO</name>
<dbReference type="AlphaFoldDB" id="A0A3P7LV92"/>